<dbReference type="PANTHER" id="PTHR21281:SF0">
    <property type="entry name" value="CYTOCHROME B5 DOMAIN-CONTAINING PROTEIN 1"/>
    <property type="match status" value="1"/>
</dbReference>
<dbReference type="EMBL" id="HBGF01027769">
    <property type="protein sequence ID" value="CAD9123051.1"/>
    <property type="molecule type" value="Transcribed_RNA"/>
</dbReference>
<keyword evidence="2" id="KW-0963">Cytoplasm</keyword>
<evidence type="ECO:0000256" key="6">
    <source>
        <dbReference type="ARBA" id="ARBA00023212"/>
    </source>
</evidence>
<protein>
    <recommendedName>
        <fullName evidence="8">Cytochrome b5 domain-containing protein 1</fullName>
    </recommendedName>
</protein>
<feature type="domain" description="Cytochrome b5 heme-binding" evidence="10">
    <location>
        <begin position="9"/>
        <end position="123"/>
    </location>
</feature>
<dbReference type="PANTHER" id="PTHR21281">
    <property type="entry name" value="CYTOCHROME B5 DOMAIN-CONTAINING PROTEIN 1"/>
    <property type="match status" value="1"/>
</dbReference>
<evidence type="ECO:0000256" key="3">
    <source>
        <dbReference type="ARBA" id="ARBA00022617"/>
    </source>
</evidence>
<evidence type="ECO:0000256" key="9">
    <source>
        <dbReference type="ARBA" id="ARBA00046139"/>
    </source>
</evidence>
<dbReference type="SUPFAM" id="SSF55856">
    <property type="entry name" value="Cytochrome b5-like heme/steroid binding domain"/>
    <property type="match status" value="1"/>
</dbReference>
<evidence type="ECO:0000256" key="1">
    <source>
        <dbReference type="ARBA" id="ARBA00004430"/>
    </source>
</evidence>
<dbReference type="Gene3D" id="3.10.120.10">
    <property type="entry name" value="Cytochrome b5-like heme/steroid binding domain"/>
    <property type="match status" value="1"/>
</dbReference>
<keyword evidence="5" id="KW-0408">Iron</keyword>
<keyword evidence="4" id="KW-0479">Metal-binding</keyword>
<dbReference type="AlphaFoldDB" id="A0A7S1M8Y6"/>
<evidence type="ECO:0000256" key="2">
    <source>
        <dbReference type="ARBA" id="ARBA00022490"/>
    </source>
</evidence>
<name>A0A7S1M8Y6_NEODS</name>
<dbReference type="SMART" id="SM01117">
    <property type="entry name" value="Cyt-b5"/>
    <property type="match status" value="1"/>
</dbReference>
<evidence type="ECO:0000259" key="10">
    <source>
        <dbReference type="PROSITE" id="PS50255"/>
    </source>
</evidence>
<dbReference type="GO" id="GO:0005930">
    <property type="term" value="C:axoneme"/>
    <property type="evidence" value="ECO:0007669"/>
    <property type="project" value="UniProtKB-SubCell"/>
</dbReference>
<evidence type="ECO:0000256" key="5">
    <source>
        <dbReference type="ARBA" id="ARBA00023004"/>
    </source>
</evidence>
<dbReference type="InterPro" id="IPR001199">
    <property type="entry name" value="Cyt_B5-like_heme/steroid-bd"/>
</dbReference>
<dbReference type="InterPro" id="IPR052320">
    <property type="entry name" value="Cytochrome_b5_domain"/>
</dbReference>
<dbReference type="Pfam" id="PF00173">
    <property type="entry name" value="Cyt-b5"/>
    <property type="match status" value="1"/>
</dbReference>
<keyword evidence="7" id="KW-0966">Cell projection</keyword>
<comment type="subcellular location">
    <subcellularLocation>
        <location evidence="1">Cytoplasm</location>
        <location evidence="1">Cytoskeleton</location>
        <location evidence="1">Cilium axoneme</location>
    </subcellularLocation>
</comment>
<organism evidence="11">
    <name type="scientific">Neobodo designis</name>
    <name type="common">Flagellated protozoan</name>
    <name type="synonym">Bodo designis</name>
    <dbReference type="NCBI Taxonomy" id="312471"/>
    <lineage>
        <taxon>Eukaryota</taxon>
        <taxon>Discoba</taxon>
        <taxon>Euglenozoa</taxon>
        <taxon>Kinetoplastea</taxon>
        <taxon>Metakinetoplastina</taxon>
        <taxon>Neobodonida</taxon>
        <taxon>Neobodo</taxon>
    </lineage>
</organism>
<dbReference type="InterPro" id="IPR036400">
    <property type="entry name" value="Cyt_B5-like_heme/steroid_sf"/>
</dbReference>
<keyword evidence="3" id="KW-0349">Heme</keyword>
<evidence type="ECO:0000256" key="4">
    <source>
        <dbReference type="ARBA" id="ARBA00022723"/>
    </source>
</evidence>
<evidence type="ECO:0000313" key="11">
    <source>
        <dbReference type="EMBL" id="CAD9123051.1"/>
    </source>
</evidence>
<evidence type="ECO:0000256" key="7">
    <source>
        <dbReference type="ARBA" id="ARBA00023273"/>
    </source>
</evidence>
<reference evidence="11" key="1">
    <citation type="submission" date="2021-01" db="EMBL/GenBank/DDBJ databases">
        <authorList>
            <person name="Corre E."/>
            <person name="Pelletier E."/>
            <person name="Niang G."/>
            <person name="Scheremetjew M."/>
            <person name="Finn R."/>
            <person name="Kale V."/>
            <person name="Holt S."/>
            <person name="Cochrane G."/>
            <person name="Meng A."/>
            <person name="Brown T."/>
            <person name="Cohen L."/>
        </authorList>
    </citation>
    <scope>NUCLEOTIDE SEQUENCE</scope>
    <source>
        <strain evidence="11">CCAP 1951/1</strain>
    </source>
</reference>
<proteinExistence type="predicted"/>
<keyword evidence="6" id="KW-0206">Cytoskeleton</keyword>
<accession>A0A7S1M8Y6</accession>
<dbReference type="PROSITE" id="PS50255">
    <property type="entry name" value="CYTOCHROME_B5_2"/>
    <property type="match status" value="1"/>
</dbReference>
<evidence type="ECO:0000256" key="8">
    <source>
        <dbReference type="ARBA" id="ARBA00040649"/>
    </source>
</evidence>
<comment type="function">
    <text evidence="9">Radial spoke stalk protein that binds heme under oxidizing conditions. Required for the coordinated beating of multiple cilia maybe by functioning in a redox signaling pathway.</text>
</comment>
<gene>
    <name evidence="11" type="ORF">NDES1114_LOCUS18391</name>
</gene>
<dbReference type="GO" id="GO:0046872">
    <property type="term" value="F:metal ion binding"/>
    <property type="evidence" value="ECO:0007669"/>
    <property type="project" value="UniProtKB-KW"/>
</dbReference>
<sequence>MSSSNAPSKRFFTANEVREHCSEDDAWVSARGKVLDLTGLIAKYRGTLTQPLVRVAGSDISHWFDANTGDLKKCVDDETGLETYAQPFGRFVHVPTLRADTTVDATYELPWWMDPTFVIGELTKKSRKVRIINTLNGHETMLEVCSEETLQEILNRYLAINAHAASYTWKRIDTETRVLDMAKTLDENGIGDESDEFEALGLPADFYIPAVHLYFNDDLTVG</sequence>